<dbReference type="KEGG" id="gmw:113514509"/>
<keyword evidence="3" id="KW-0732">Signal</keyword>
<dbReference type="Pfam" id="PF07898">
    <property type="entry name" value="DUF1676"/>
    <property type="match status" value="1"/>
</dbReference>
<feature type="transmembrane region" description="Helical" evidence="2">
    <location>
        <begin position="148"/>
        <end position="174"/>
    </location>
</feature>
<keyword evidence="2" id="KW-0812">Transmembrane</keyword>
<sequence>MTALLLLIALMLGHATAVVELSCSDNATCIENMTREMFRNLRQQRSVKLFDVFTIEPLGTRQARSNESPLSRFLSNHAFSFDWADFTFRVAKPQDRSDVLDLEVFEGRSAKDVSDPNPKKSSSKVEEEIDDKGHKLGLRRHKKKVLQAIIPLLFGMKSAGAVIFALAIVTVLTLKAFVASKLALVVTVGMAVKKLYESYGNGVGLQNHPYLYSQYPIDFPSASSHAYSVSGVSPQFGSPEMYNPTALGTHPHAHELLQPNDVSAQSSQQAPTLLVNSTRAAERWDGYRRRPMFYGTSRATSESYSGYKHPRH</sequence>
<dbReference type="OrthoDB" id="8194504at2759"/>
<keyword evidence="2" id="KW-1133">Transmembrane helix</keyword>
<evidence type="ECO:0000256" key="3">
    <source>
        <dbReference type="SAM" id="SignalP"/>
    </source>
</evidence>
<evidence type="ECO:0000256" key="2">
    <source>
        <dbReference type="SAM" id="Phobius"/>
    </source>
</evidence>
<reference evidence="5" key="1">
    <citation type="submission" date="2025-08" db="UniProtKB">
        <authorList>
            <consortium name="RefSeq"/>
        </authorList>
    </citation>
    <scope>IDENTIFICATION</scope>
    <source>
        <tissue evidence="5">Whole larvae</tissue>
    </source>
</reference>
<dbReference type="Proteomes" id="UP001652740">
    <property type="component" value="Unplaced"/>
</dbReference>
<evidence type="ECO:0000256" key="1">
    <source>
        <dbReference type="SAM" id="MobiDB-lite"/>
    </source>
</evidence>
<feature type="signal peptide" evidence="3">
    <location>
        <begin position="1"/>
        <end position="17"/>
    </location>
</feature>
<evidence type="ECO:0000313" key="5">
    <source>
        <dbReference type="RefSeq" id="XP_031764117.1"/>
    </source>
</evidence>
<organism evidence="4 5">
    <name type="scientific">Galleria mellonella</name>
    <name type="common">Greater wax moth</name>
    <dbReference type="NCBI Taxonomy" id="7137"/>
    <lineage>
        <taxon>Eukaryota</taxon>
        <taxon>Metazoa</taxon>
        <taxon>Ecdysozoa</taxon>
        <taxon>Arthropoda</taxon>
        <taxon>Hexapoda</taxon>
        <taxon>Insecta</taxon>
        <taxon>Pterygota</taxon>
        <taxon>Neoptera</taxon>
        <taxon>Endopterygota</taxon>
        <taxon>Lepidoptera</taxon>
        <taxon>Glossata</taxon>
        <taxon>Ditrysia</taxon>
        <taxon>Pyraloidea</taxon>
        <taxon>Pyralidae</taxon>
        <taxon>Galleriinae</taxon>
        <taxon>Galleria</taxon>
    </lineage>
</organism>
<dbReference type="FunCoup" id="A0A6J3BUR8">
    <property type="interactions" value="15"/>
</dbReference>
<gene>
    <name evidence="5" type="primary">LOC113514509</name>
</gene>
<dbReference type="InParanoid" id="A0A6J3BUR8"/>
<feature type="region of interest" description="Disordered" evidence="1">
    <location>
        <begin position="110"/>
        <end position="133"/>
    </location>
</feature>
<feature type="chain" id="PRO_5026854907" evidence="3">
    <location>
        <begin position="18"/>
        <end position="312"/>
    </location>
</feature>
<protein>
    <submittedName>
        <fullName evidence="5">Uncharacterized protein LOC113514509</fullName>
    </submittedName>
</protein>
<dbReference type="AlphaFoldDB" id="A0A6J3BUR8"/>
<dbReference type="PANTHER" id="PTHR21879">
    <property type="entry name" value="FI03362P-RELATED-RELATED"/>
    <property type="match status" value="1"/>
</dbReference>
<dbReference type="GO" id="GO:0016020">
    <property type="term" value="C:membrane"/>
    <property type="evidence" value="ECO:0007669"/>
    <property type="project" value="TreeGrafter"/>
</dbReference>
<keyword evidence="4" id="KW-1185">Reference proteome</keyword>
<dbReference type="GeneID" id="113514509"/>
<dbReference type="InterPro" id="IPR012464">
    <property type="entry name" value="DUF1676"/>
</dbReference>
<accession>A0A6J3BUR8</accession>
<evidence type="ECO:0000313" key="4">
    <source>
        <dbReference type="Proteomes" id="UP001652740"/>
    </source>
</evidence>
<proteinExistence type="predicted"/>
<dbReference type="RefSeq" id="XP_031764117.1">
    <property type="nucleotide sequence ID" value="XM_031908257.2"/>
</dbReference>
<keyword evidence="2" id="KW-0472">Membrane</keyword>
<name>A0A6J3BUR8_GALME</name>